<keyword evidence="5 9" id="KW-0227">DNA damage</keyword>
<evidence type="ECO:0000256" key="1">
    <source>
        <dbReference type="ARBA" id="ARBA00003618"/>
    </source>
</evidence>
<dbReference type="SUPFAM" id="SSF52540">
    <property type="entry name" value="P-loop containing nucleoside triphosphate hydrolases"/>
    <property type="match status" value="2"/>
</dbReference>
<dbReference type="NCBIfam" id="TIGR00634">
    <property type="entry name" value="recN"/>
    <property type="match status" value="1"/>
</dbReference>
<sequence length="578" mass="62445">MLSYLHIRGLALLDDVALELGRGMNVLTGETGAGKSIIVDALALLRGARGRAEIVRQGADAARASAQFELDAGALRRLGPALDELGIGEGREALVLERVVGRAGRGRSVVQAVLTTQGMLERVGEQLIDICSQHEHHSLTHVARHIDLLDAYAGLDAEAGAYAEQYREWQAAAQAAADLRRRAAEGAARADFLRFQIEEIERVSPEPGELAALRQRAVLLRDAHRWAAFARQAHDVLYESDDAIAGRLAILLDEARRGADSSRLLGEIQEQLVAAQVACEEAAAAAARFANEMSFEPGDLEQVEERLHELETLKRKHGGDLEALPARLTAMREELSQLDHADAHLEALDARAQELLDKCLQRAAGLHARRAAAAEGLGRAVEAELAALHIPRARLEARVEELPPGQLGPRGLDRVEFMFSANPGEPVAALNRVASGGELSRVLLAIKSVLSTGDSVTTYVFDEVDAGVGGAVAEAIGRRLHAASRQRQVLCITHLPQIAAFADAHFRVEKHTQAGRTITRVVKLSEDERVEELARMLGGSRVTTSAREHAHALIAEARSTPPRKKEPRAGRRAQASQS</sequence>
<feature type="domain" description="Rad50/SbcC-type AAA" evidence="12">
    <location>
        <begin position="5"/>
        <end position="44"/>
    </location>
</feature>
<reference evidence="13" key="1">
    <citation type="submission" date="2021-08" db="EMBL/GenBank/DDBJ databases">
        <authorList>
            <person name="Stevens D.C."/>
        </authorList>
    </citation>
    <scope>NUCLEOTIDE SEQUENCE</scope>
    <source>
        <strain evidence="13">DSM 53165</strain>
    </source>
</reference>
<evidence type="ECO:0000256" key="3">
    <source>
        <dbReference type="ARBA" id="ARBA00021315"/>
    </source>
</evidence>
<evidence type="ECO:0000259" key="12">
    <source>
        <dbReference type="Pfam" id="PF13476"/>
    </source>
</evidence>
<dbReference type="Gene3D" id="3.40.50.300">
    <property type="entry name" value="P-loop containing nucleotide triphosphate hydrolases"/>
    <property type="match status" value="2"/>
</dbReference>
<evidence type="ECO:0000256" key="5">
    <source>
        <dbReference type="ARBA" id="ARBA00022763"/>
    </source>
</evidence>
<evidence type="ECO:0000256" key="2">
    <source>
        <dbReference type="ARBA" id="ARBA00009441"/>
    </source>
</evidence>
<gene>
    <name evidence="13" type="primary">recN</name>
    <name evidence="13" type="ORF">K7C98_22085</name>
</gene>
<dbReference type="Proteomes" id="UP001139031">
    <property type="component" value="Unassembled WGS sequence"/>
</dbReference>
<keyword evidence="7 9" id="KW-0234">DNA repair</keyword>
<evidence type="ECO:0000256" key="7">
    <source>
        <dbReference type="ARBA" id="ARBA00023204"/>
    </source>
</evidence>
<keyword evidence="6" id="KW-0067">ATP-binding</keyword>
<evidence type="ECO:0000256" key="9">
    <source>
        <dbReference type="PIRNR" id="PIRNR003128"/>
    </source>
</evidence>
<organism evidence="13 14">
    <name type="scientific">Nannocystis pusilla</name>
    <dbReference type="NCBI Taxonomy" id="889268"/>
    <lineage>
        <taxon>Bacteria</taxon>
        <taxon>Pseudomonadati</taxon>
        <taxon>Myxococcota</taxon>
        <taxon>Polyangia</taxon>
        <taxon>Nannocystales</taxon>
        <taxon>Nannocystaceae</taxon>
        <taxon>Nannocystis</taxon>
    </lineage>
</organism>
<evidence type="ECO:0000256" key="4">
    <source>
        <dbReference type="ARBA" id="ARBA00022741"/>
    </source>
</evidence>
<name>A0ABS7TUV5_9BACT</name>
<evidence type="ECO:0000256" key="11">
    <source>
        <dbReference type="SAM" id="MobiDB-lite"/>
    </source>
</evidence>
<dbReference type="InterPro" id="IPR038729">
    <property type="entry name" value="Rad50/SbcC_AAA"/>
</dbReference>
<dbReference type="CDD" id="cd03241">
    <property type="entry name" value="ABC_RecN"/>
    <property type="match status" value="1"/>
</dbReference>
<feature type="region of interest" description="Disordered" evidence="11">
    <location>
        <begin position="541"/>
        <end position="578"/>
    </location>
</feature>
<comment type="function">
    <text evidence="1 9">May be involved in recombinational repair of damaged DNA.</text>
</comment>
<protein>
    <recommendedName>
        <fullName evidence="3 9">DNA repair protein RecN</fullName>
    </recommendedName>
    <alternativeName>
        <fullName evidence="8 9">Recombination protein N</fullName>
    </alternativeName>
</protein>
<dbReference type="PIRSF" id="PIRSF003128">
    <property type="entry name" value="RecN"/>
    <property type="match status" value="1"/>
</dbReference>
<dbReference type="InterPro" id="IPR004604">
    <property type="entry name" value="DNA_recomb/repair_RecN"/>
</dbReference>
<evidence type="ECO:0000256" key="8">
    <source>
        <dbReference type="ARBA" id="ARBA00033408"/>
    </source>
</evidence>
<evidence type="ECO:0000256" key="6">
    <source>
        <dbReference type="ARBA" id="ARBA00022840"/>
    </source>
</evidence>
<keyword evidence="14" id="KW-1185">Reference proteome</keyword>
<dbReference type="InterPro" id="IPR027417">
    <property type="entry name" value="P-loop_NTPase"/>
</dbReference>
<comment type="similarity">
    <text evidence="2 9">Belongs to the RecN family.</text>
</comment>
<dbReference type="PANTHER" id="PTHR11059:SF0">
    <property type="entry name" value="DNA REPAIR PROTEIN RECN"/>
    <property type="match status" value="1"/>
</dbReference>
<dbReference type="RefSeq" id="WP_224193704.1">
    <property type="nucleotide sequence ID" value="NZ_JAIRAU010000028.1"/>
</dbReference>
<evidence type="ECO:0000313" key="14">
    <source>
        <dbReference type="Proteomes" id="UP001139031"/>
    </source>
</evidence>
<feature type="coiled-coil region" evidence="10">
    <location>
        <begin position="300"/>
        <end position="358"/>
    </location>
</feature>
<keyword evidence="4" id="KW-0547">Nucleotide-binding</keyword>
<evidence type="ECO:0000256" key="10">
    <source>
        <dbReference type="SAM" id="Coils"/>
    </source>
</evidence>
<comment type="caution">
    <text evidence="13">The sequence shown here is derived from an EMBL/GenBank/DDBJ whole genome shotgun (WGS) entry which is preliminary data.</text>
</comment>
<proteinExistence type="inferred from homology"/>
<dbReference type="EMBL" id="JAIRAU010000028">
    <property type="protein sequence ID" value="MBZ5711941.1"/>
    <property type="molecule type" value="Genomic_DNA"/>
</dbReference>
<dbReference type="Pfam" id="PF13476">
    <property type="entry name" value="AAA_23"/>
    <property type="match status" value="1"/>
</dbReference>
<dbReference type="PANTHER" id="PTHR11059">
    <property type="entry name" value="DNA REPAIR PROTEIN RECN"/>
    <property type="match status" value="1"/>
</dbReference>
<accession>A0ABS7TUV5</accession>
<evidence type="ECO:0000313" key="13">
    <source>
        <dbReference type="EMBL" id="MBZ5711941.1"/>
    </source>
</evidence>
<keyword evidence="10" id="KW-0175">Coiled coil</keyword>